<sequence>MTMLEIDEALAAWRSRLTAIADNLLWLQNDSTYKMLSGSGATHVRAAGATARRVDPALAPMQTIFERFSVLQTTIERADELRRSMPALFGAEQRLAEIRHVLFGRSIQLAVSAAPSAQRSLLSGAQGVEQRTPDEVLAAMVTEFATARDAVLAVEHAWRDLAEGVDRAEDQIQRFPANAQSGIQRNLQEIRDSLGTDPLGALDNLRKRVEPELARFSRMAAAAAKTRQDLEQAHARLDQLVALHREILAAEAEAKAKVAGFHASSPPAGEERFKRLREWLHQLDLRCTEGASANVETGLRNWNKGAEELASEESRARAAIQTALETRRELRGRLDALKAKARAWRVAEHAEMSDLARQGEQLLTTRPTNLEHAAAAVALYATMLNAKKMQKRGSE</sequence>
<dbReference type="Proteomes" id="UP000198356">
    <property type="component" value="Unassembled WGS sequence"/>
</dbReference>
<evidence type="ECO:0000313" key="1">
    <source>
        <dbReference type="EMBL" id="SNT42151.1"/>
    </source>
</evidence>
<name>A0A239MHM9_9BACT</name>
<evidence type="ECO:0000313" key="2">
    <source>
        <dbReference type="Proteomes" id="UP000198356"/>
    </source>
</evidence>
<organism evidence="1 2">
    <name type="scientific">Granulicella rosea</name>
    <dbReference type="NCBI Taxonomy" id="474952"/>
    <lineage>
        <taxon>Bacteria</taxon>
        <taxon>Pseudomonadati</taxon>
        <taxon>Acidobacteriota</taxon>
        <taxon>Terriglobia</taxon>
        <taxon>Terriglobales</taxon>
        <taxon>Acidobacteriaceae</taxon>
        <taxon>Granulicella</taxon>
    </lineage>
</organism>
<accession>A0A239MHM9</accession>
<reference evidence="1 2" key="1">
    <citation type="submission" date="2017-06" db="EMBL/GenBank/DDBJ databases">
        <authorList>
            <person name="Kim H.J."/>
            <person name="Triplett B.A."/>
        </authorList>
    </citation>
    <scope>NUCLEOTIDE SEQUENCE [LARGE SCALE GENOMIC DNA]</scope>
    <source>
        <strain evidence="1 2">DSM 18704</strain>
    </source>
</reference>
<proteinExistence type="predicted"/>
<gene>
    <name evidence="1" type="ORF">SAMN05421770_11329</name>
</gene>
<protein>
    <submittedName>
        <fullName evidence="1">Uncharacterized protein</fullName>
    </submittedName>
</protein>
<dbReference type="AlphaFoldDB" id="A0A239MHM9"/>
<keyword evidence="2" id="KW-1185">Reference proteome</keyword>
<dbReference type="EMBL" id="FZOU01000013">
    <property type="protein sequence ID" value="SNT42151.1"/>
    <property type="molecule type" value="Genomic_DNA"/>
</dbReference>
<dbReference type="RefSeq" id="WP_089410357.1">
    <property type="nucleotide sequence ID" value="NZ_FZOU01000013.1"/>
</dbReference>